<dbReference type="Proteomes" id="UP001501536">
    <property type="component" value="Unassembled WGS sequence"/>
</dbReference>
<sequence>MFSTRQFLGTGFDDVERARRFLAAPELSACDPAALLDGFAQAPDPDLALLSLVRIAERAPEVAAMVEAPTVRVRLFRLLGSSEALAEFLLRNPGQLDLLRLGGTDLAQQEPAALRRRLLASVGAAGQDGAPVARLAGQEGMIALRVAYRAEVLRIALRDLTAEDPLRAMPGVGAELADAAGAALDAALAVARADAADRFDPTEIAAVSLAVIGMGKCGARELNYISDVDVVYVHAGDDLDEERAGAIAGYLAGHLAQLANAPAQEPGLWEVDPNLRPEGRDGVLSRTLESHLAYYERWAQSWEFQALLKARCIAGDTELGAAYEAGVAPLIWSSPERDGFVESVQSMRRRVSDNIPAAEVARQIKLGPGGLRDVEFTVQLLQLVHGRIDETLRVRDTTTAIDRLAEAGYIGRGDAADFDNAYRYLRVLEHRIQLVSLRRTHLMPTREPALRALACAAQPAGAPKRQPASALTERWQQTKRQVRSLHERIFYRPLLATAANLSTDEVRLSPEAAAARLAALGYLDPPGAMRHIEALTAGVSRRASLQRQLLPVLLGWFAEGVSPDAGLLGFRRLSERLGQSPWYLGLLRDSNAAAERLCRILSSSRLLTDWLEVSPESVAWLGNDDELEPLTHGQLLRENAAKLRRQATAEAGMRLVRLNRRREMLRTALADGAGLLDIDGVGEALSNADAACIQAAVELAENEVVGGEEAATRVLVVAMGRQGGSEIGYGSDADVMYVHQPLDGADNARAQEQATRIVTRVGQLLTANLKPPVPAELKLTVDAALRPEGKQGALVRTLESYREYYGRWASVWERQALLRARPMAGDATLGQQFLEMIDPIRYDRGLEETELREIRRIKARVESERLPRGADPALHVKLGRGGLSDVEWLVQVLQLQHAASHPELRTPSTRPALEAIAGAELIPSEEVVLLDDAWTLATRIRSATLITTGRASDVVPRGWQDLEMVARWCGYEAGQGAQLESEYRRATRRARHVFEHRFYGID</sequence>
<dbReference type="CDD" id="cd05401">
    <property type="entry name" value="NT_GlnE_GlnD_like"/>
    <property type="match status" value="2"/>
</dbReference>
<dbReference type="InterPro" id="IPR013546">
    <property type="entry name" value="PII_UdlTrfase/GS_AdlTrfase"/>
</dbReference>
<keyword evidence="3" id="KW-0547">Nucleotide-binding</keyword>
<dbReference type="Gene3D" id="3.30.460.10">
    <property type="entry name" value="Beta Polymerase, domain 2"/>
    <property type="match status" value="2"/>
</dbReference>
<keyword evidence="6" id="KW-0511">Multifunctional enzyme</keyword>
<comment type="caution">
    <text evidence="9">The sequence shown here is derived from an EMBL/GenBank/DDBJ whole genome shotgun (WGS) entry which is preliminary data.</text>
</comment>
<dbReference type="SUPFAM" id="SSF81301">
    <property type="entry name" value="Nucleotidyltransferase"/>
    <property type="match status" value="2"/>
</dbReference>
<protein>
    <submittedName>
        <fullName evidence="9">Bifunctional [glutamine synthetase] adenylyltransferase/[glutamine synthetase]-adenylyl-L-tyrosine phosphorylase</fullName>
    </submittedName>
</protein>
<dbReference type="EMBL" id="BAABCJ010000001">
    <property type="protein sequence ID" value="GAA3696310.1"/>
    <property type="molecule type" value="Genomic_DNA"/>
</dbReference>
<keyword evidence="2 9" id="KW-0548">Nucleotidyltransferase</keyword>
<feature type="domain" description="PII-uridylyltransferase/Glutamine-synthetase adenylyltransferase" evidence="8">
    <location>
        <begin position="858"/>
        <end position="996"/>
    </location>
</feature>
<dbReference type="Pfam" id="PF03710">
    <property type="entry name" value="GlnE"/>
    <property type="match status" value="2"/>
</dbReference>
<dbReference type="PANTHER" id="PTHR30621">
    <property type="entry name" value="GLUTAMINE SYNTHETASE ADENYLYLTRANSFERASE"/>
    <property type="match status" value="1"/>
</dbReference>
<keyword evidence="4" id="KW-0067">ATP-binding</keyword>
<evidence type="ECO:0000259" key="8">
    <source>
        <dbReference type="Pfam" id="PF08335"/>
    </source>
</evidence>
<evidence type="ECO:0000313" key="10">
    <source>
        <dbReference type="Proteomes" id="UP001501536"/>
    </source>
</evidence>
<proteinExistence type="predicted"/>
<evidence type="ECO:0000256" key="1">
    <source>
        <dbReference type="ARBA" id="ARBA00022679"/>
    </source>
</evidence>
<evidence type="ECO:0000256" key="6">
    <source>
        <dbReference type="ARBA" id="ARBA00023268"/>
    </source>
</evidence>
<keyword evidence="1" id="KW-0808">Transferase</keyword>
<keyword evidence="5" id="KW-0460">Magnesium</keyword>
<accession>A0ABP7CTW6</accession>
<dbReference type="NCBIfam" id="NF010707">
    <property type="entry name" value="PRK14109.1"/>
    <property type="match status" value="1"/>
</dbReference>
<reference evidence="10" key="1">
    <citation type="journal article" date="2019" name="Int. J. Syst. Evol. Microbiol.">
        <title>The Global Catalogue of Microorganisms (GCM) 10K type strain sequencing project: providing services to taxonomists for standard genome sequencing and annotation.</title>
        <authorList>
            <consortium name="The Broad Institute Genomics Platform"/>
            <consortium name="The Broad Institute Genome Sequencing Center for Infectious Disease"/>
            <person name="Wu L."/>
            <person name="Ma J."/>
        </authorList>
    </citation>
    <scope>NUCLEOTIDE SEQUENCE [LARGE SCALE GENOMIC DNA]</scope>
    <source>
        <strain evidence="10">JCM 16961</strain>
    </source>
</reference>
<evidence type="ECO:0000259" key="7">
    <source>
        <dbReference type="Pfam" id="PF03710"/>
    </source>
</evidence>
<dbReference type="Pfam" id="PF08335">
    <property type="entry name" value="GlnD_UR_UTase"/>
    <property type="match status" value="2"/>
</dbReference>
<name>A0ABP7CTW6_9MICC</name>
<feature type="domain" description="PII-uridylyltransferase/Glutamine-synthetase adenylyltransferase" evidence="8">
    <location>
        <begin position="347"/>
        <end position="490"/>
    </location>
</feature>
<organism evidence="9 10">
    <name type="scientific">Zhihengliuella alba</name>
    <dbReference type="NCBI Taxonomy" id="547018"/>
    <lineage>
        <taxon>Bacteria</taxon>
        <taxon>Bacillati</taxon>
        <taxon>Actinomycetota</taxon>
        <taxon>Actinomycetes</taxon>
        <taxon>Micrococcales</taxon>
        <taxon>Micrococcaceae</taxon>
        <taxon>Zhihengliuella</taxon>
    </lineage>
</organism>
<feature type="domain" description="Glutamate-ammonia ligase adenylyltransferase repeated" evidence="7">
    <location>
        <begin position="595"/>
        <end position="835"/>
    </location>
</feature>
<dbReference type="InterPro" id="IPR005190">
    <property type="entry name" value="GlnE_rpt_dom"/>
</dbReference>
<dbReference type="RefSeq" id="WP_344879862.1">
    <property type="nucleotide sequence ID" value="NZ_BAABCJ010000001.1"/>
</dbReference>
<evidence type="ECO:0000256" key="4">
    <source>
        <dbReference type="ARBA" id="ARBA00022840"/>
    </source>
</evidence>
<evidence type="ECO:0000256" key="2">
    <source>
        <dbReference type="ARBA" id="ARBA00022695"/>
    </source>
</evidence>
<dbReference type="InterPro" id="IPR043519">
    <property type="entry name" value="NT_sf"/>
</dbReference>
<evidence type="ECO:0000313" key="9">
    <source>
        <dbReference type="EMBL" id="GAA3696310.1"/>
    </source>
</evidence>
<dbReference type="Gene3D" id="1.20.120.330">
    <property type="entry name" value="Nucleotidyltransferases domain 2"/>
    <property type="match status" value="2"/>
</dbReference>
<dbReference type="SUPFAM" id="SSF81593">
    <property type="entry name" value="Nucleotidyltransferase substrate binding subunit/domain"/>
    <property type="match status" value="2"/>
</dbReference>
<dbReference type="InterPro" id="IPR023057">
    <property type="entry name" value="GlnE"/>
</dbReference>
<feature type="domain" description="Glutamate-ammonia ligase adenylyltransferase repeated" evidence="7">
    <location>
        <begin position="74"/>
        <end position="324"/>
    </location>
</feature>
<gene>
    <name evidence="9" type="ORF">GCM10022377_06430</name>
</gene>
<dbReference type="PANTHER" id="PTHR30621:SF0">
    <property type="entry name" value="BIFUNCTIONAL GLUTAMINE SYNTHETASE ADENYLYLTRANSFERASE_ADENYLYL-REMOVING ENZYME"/>
    <property type="match status" value="1"/>
</dbReference>
<evidence type="ECO:0000256" key="5">
    <source>
        <dbReference type="ARBA" id="ARBA00022842"/>
    </source>
</evidence>
<keyword evidence="10" id="KW-1185">Reference proteome</keyword>
<evidence type="ECO:0000256" key="3">
    <source>
        <dbReference type="ARBA" id="ARBA00022741"/>
    </source>
</evidence>
<dbReference type="GO" id="GO:0016779">
    <property type="term" value="F:nucleotidyltransferase activity"/>
    <property type="evidence" value="ECO:0007669"/>
    <property type="project" value="UniProtKB-KW"/>
</dbReference>